<keyword evidence="2" id="KW-0040">ANK repeat</keyword>
<dbReference type="Gene3D" id="1.25.40.20">
    <property type="entry name" value="Ankyrin repeat-containing domain"/>
    <property type="match status" value="1"/>
</dbReference>
<evidence type="ECO:0000313" key="5">
    <source>
        <dbReference type="EMBL" id="CAB4015947.1"/>
    </source>
</evidence>
<dbReference type="Proteomes" id="UP001152795">
    <property type="component" value="Unassembled WGS sequence"/>
</dbReference>
<protein>
    <submittedName>
        <fullName evidence="5">Ankyrin repeat domain-containing</fullName>
    </submittedName>
</protein>
<dbReference type="Pfam" id="PF12796">
    <property type="entry name" value="Ank_2"/>
    <property type="match status" value="1"/>
</dbReference>
<sequence>MAFRPEEDSDTNHLEDLNTSIQSLHIDDEEVDDSVTLCHSGRFLTSTPKKVCRKLYDDLSYETSQCSNVQKDCGDGRQGTKHNLTPNSKSLNQPNAKRFLVGGKPSGKEVNYRRSMLESKINAAFVQQENCEVDKAVVLSYLGLNEDESILVRRTIKSIFPMVRTRRNRVNGMYPLLWFKIILNNVMPICKNEMVNIQQELFASEEVMKQIFERLYIAAEGDINVGQILAEFMAESNRRDRLMNTLLAFERKANDSTNQSNVLTHQQKETVINEMKVLEQICDIGLRSKNTEDVDINPSLFKDFSDTVKTKCSLLTSIIEALVIGSNTCDRNTKKTVEKKVLCGYHALALLLNVRNSKCFNDFPLLFGLLCFSYGAGKQFINMLKAVGISLHFDTIKSYLKKRLDAFDDVIIKEAPIVTPVILLTDNINMYRGRKRHQRLFKVLGQTMWNFTVRGAIIPNCDDMQHMLRDPTLFEQPQKDLALLKVEELFIESNPDHLKLWEEAKDDFLSKLLDVGLNNIPQPDKYFHSMNEQEFNTWLKEEIANDIRISSEYIFKSAAKKSGPTESTKTLILPISLEDNSTASGTASVLEDFGRQFKIPCVHAKVALQYNESLKAFDIEAARKHHEFLYVLQDHKKEMEQLKTQLRNIEKELDDSDNQQVLDEDCNEEMADADENGSSRNSTTFQKIDGKFKKIFDKITRKMWQAMQSSDPAAIFSLQQYLKANSLSWESVRDHHGRSILHHAVENGNHSLTQILLNAGVNPNFRERCGATPLTLAVLKGDEKMVKLLIDNFSICEDNYFSSVPGPRQIASKLGFENIVTIIDDCLANENQTDLEVWEVTSHSPNEPVVVLNDETAVETNKLGYYSRNMTNCKTIIVGDQGTNKMIRSVKNKSQSAYSWAADVPGDMHTGGYMYEVCKKTMGPGGFMYVVQQVMKRPKLIDAAFGDKKFQNQNLNRIDEAVRDGCMAYGLAAVQEFRNSDMFPSKKALEQWEKEHGNHHDLLLSSFKKWIQQQNSMVTFQYHSQMFTLFGPLRELYLS</sequence>
<dbReference type="PROSITE" id="PS50297">
    <property type="entry name" value="ANK_REP_REGION"/>
    <property type="match status" value="2"/>
</dbReference>
<comment type="caution">
    <text evidence="5">The sequence shown here is derived from an EMBL/GenBank/DDBJ whole genome shotgun (WGS) entry which is preliminary data.</text>
</comment>
<accession>A0A7D9IYB4</accession>
<dbReference type="PANTHER" id="PTHR24134">
    <property type="entry name" value="ANKYRIN REPEAT-CONTAINING PROTEIN DDB_G0279043"/>
    <property type="match status" value="1"/>
</dbReference>
<feature type="region of interest" description="Disordered" evidence="4">
    <location>
        <begin position="71"/>
        <end position="94"/>
    </location>
</feature>
<evidence type="ECO:0000256" key="2">
    <source>
        <dbReference type="ARBA" id="ARBA00023043"/>
    </source>
</evidence>
<name>A0A7D9IYB4_PARCT</name>
<reference evidence="5" key="1">
    <citation type="submission" date="2020-04" db="EMBL/GenBank/DDBJ databases">
        <authorList>
            <person name="Alioto T."/>
            <person name="Alioto T."/>
            <person name="Gomez Garrido J."/>
        </authorList>
    </citation>
    <scope>NUCLEOTIDE SEQUENCE</scope>
    <source>
        <strain evidence="5">A484AB</strain>
    </source>
</reference>
<keyword evidence="6" id="KW-1185">Reference proteome</keyword>
<evidence type="ECO:0000313" key="6">
    <source>
        <dbReference type="Proteomes" id="UP001152795"/>
    </source>
</evidence>
<dbReference type="SUPFAM" id="SSF48403">
    <property type="entry name" value="Ankyrin repeat"/>
    <property type="match status" value="1"/>
</dbReference>
<feature type="non-terminal residue" evidence="5">
    <location>
        <position position="1039"/>
    </location>
</feature>
<keyword evidence="1" id="KW-0677">Repeat</keyword>
<dbReference type="EMBL" id="CACRXK020008907">
    <property type="protein sequence ID" value="CAB4015947.1"/>
    <property type="molecule type" value="Genomic_DNA"/>
</dbReference>
<evidence type="ECO:0000256" key="4">
    <source>
        <dbReference type="SAM" id="MobiDB-lite"/>
    </source>
</evidence>
<dbReference type="OrthoDB" id="5989593at2759"/>
<gene>
    <name evidence="5" type="ORF">PACLA_8A046364</name>
</gene>
<evidence type="ECO:0000256" key="1">
    <source>
        <dbReference type="ARBA" id="ARBA00022737"/>
    </source>
</evidence>
<feature type="compositionally biased region" description="Polar residues" evidence="4">
    <location>
        <begin position="81"/>
        <end position="94"/>
    </location>
</feature>
<feature type="coiled-coil region" evidence="3">
    <location>
        <begin position="632"/>
        <end position="659"/>
    </location>
</feature>
<dbReference type="PROSITE" id="PS50088">
    <property type="entry name" value="ANK_REPEAT"/>
    <property type="match status" value="2"/>
</dbReference>
<dbReference type="AlphaFoldDB" id="A0A7D9IYB4"/>
<keyword evidence="3" id="KW-0175">Coiled coil</keyword>
<dbReference type="InterPro" id="IPR036770">
    <property type="entry name" value="Ankyrin_rpt-contain_sf"/>
</dbReference>
<proteinExistence type="predicted"/>
<organism evidence="5 6">
    <name type="scientific">Paramuricea clavata</name>
    <name type="common">Red gorgonian</name>
    <name type="synonym">Violescent sea-whip</name>
    <dbReference type="NCBI Taxonomy" id="317549"/>
    <lineage>
        <taxon>Eukaryota</taxon>
        <taxon>Metazoa</taxon>
        <taxon>Cnidaria</taxon>
        <taxon>Anthozoa</taxon>
        <taxon>Octocorallia</taxon>
        <taxon>Malacalcyonacea</taxon>
        <taxon>Plexauridae</taxon>
        <taxon>Paramuricea</taxon>
    </lineage>
</organism>
<dbReference type="SMART" id="SM00248">
    <property type="entry name" value="ANK"/>
    <property type="match status" value="3"/>
</dbReference>
<dbReference type="PANTHER" id="PTHR24134:SF9">
    <property type="entry name" value="ANKYRIN REPEAT AND SOCS BOX PROTEIN 8"/>
    <property type="match status" value="1"/>
</dbReference>
<dbReference type="InterPro" id="IPR002110">
    <property type="entry name" value="Ankyrin_rpt"/>
</dbReference>
<evidence type="ECO:0000256" key="3">
    <source>
        <dbReference type="SAM" id="Coils"/>
    </source>
</evidence>